<organism evidence="1 2">
    <name type="scientific">Geobacter argillaceus</name>
    <dbReference type="NCBI Taxonomy" id="345631"/>
    <lineage>
        <taxon>Bacteria</taxon>
        <taxon>Pseudomonadati</taxon>
        <taxon>Thermodesulfobacteriota</taxon>
        <taxon>Desulfuromonadia</taxon>
        <taxon>Geobacterales</taxon>
        <taxon>Geobacteraceae</taxon>
        <taxon>Geobacter</taxon>
    </lineage>
</organism>
<proteinExistence type="predicted"/>
<dbReference type="EMBL" id="VLLN01000012">
    <property type="protein sequence ID" value="TWJ18926.1"/>
    <property type="molecule type" value="Genomic_DNA"/>
</dbReference>
<gene>
    <name evidence="1" type="ORF">JN12_02141</name>
</gene>
<keyword evidence="2" id="KW-1185">Reference proteome</keyword>
<dbReference type="AlphaFoldDB" id="A0A562VLT7"/>
<protein>
    <submittedName>
        <fullName evidence="1">Uncharacterized protein</fullName>
    </submittedName>
</protein>
<dbReference type="RefSeq" id="WP_211360531.1">
    <property type="nucleotide sequence ID" value="NZ_VLLN01000012.1"/>
</dbReference>
<sequence>MKVNGTYEIIEMSEWDKEDIDLVEPGYIRIKGNRGELHFICVDGDMDIRRDKSGSYRFTWDGSDECDPASGFGEFTCDGDTLTGRIYIHNGDDSSFMAKKISGNEPFPL</sequence>
<evidence type="ECO:0000313" key="2">
    <source>
        <dbReference type="Proteomes" id="UP000319449"/>
    </source>
</evidence>
<evidence type="ECO:0000313" key="1">
    <source>
        <dbReference type="EMBL" id="TWJ18926.1"/>
    </source>
</evidence>
<dbReference type="Proteomes" id="UP000319449">
    <property type="component" value="Unassembled WGS sequence"/>
</dbReference>
<reference evidence="1 2" key="1">
    <citation type="submission" date="2019-07" db="EMBL/GenBank/DDBJ databases">
        <title>Genomic Encyclopedia of Archaeal and Bacterial Type Strains, Phase II (KMG-II): from individual species to whole genera.</title>
        <authorList>
            <person name="Goeker M."/>
        </authorList>
    </citation>
    <scope>NUCLEOTIDE SEQUENCE [LARGE SCALE GENOMIC DNA]</scope>
    <source>
        <strain evidence="1 2">ATCC BAA-1139</strain>
    </source>
</reference>
<name>A0A562VLT7_9BACT</name>
<accession>A0A562VLT7</accession>
<comment type="caution">
    <text evidence="1">The sequence shown here is derived from an EMBL/GenBank/DDBJ whole genome shotgun (WGS) entry which is preliminary data.</text>
</comment>